<evidence type="ECO:0000256" key="5">
    <source>
        <dbReference type="ARBA" id="ARBA00023015"/>
    </source>
</evidence>
<dbReference type="STRING" id="947166.A0A1D1VL43"/>
<feature type="domain" description="C2H2-type" evidence="10">
    <location>
        <begin position="33"/>
        <end position="62"/>
    </location>
</feature>
<comment type="subcellular location">
    <subcellularLocation>
        <location evidence="1">Nucleus</location>
    </subcellularLocation>
</comment>
<reference evidence="11 12" key="1">
    <citation type="journal article" date="2016" name="Nat. Commun.">
        <title>Extremotolerant tardigrade genome and improved radiotolerance of human cultured cells by tardigrade-unique protein.</title>
        <authorList>
            <person name="Hashimoto T."/>
            <person name="Horikawa D.D."/>
            <person name="Saito Y."/>
            <person name="Kuwahara H."/>
            <person name="Kozuka-Hata H."/>
            <person name="Shin-I T."/>
            <person name="Minakuchi Y."/>
            <person name="Ohishi K."/>
            <person name="Motoyama A."/>
            <person name="Aizu T."/>
            <person name="Enomoto A."/>
            <person name="Kondo K."/>
            <person name="Tanaka S."/>
            <person name="Hara Y."/>
            <person name="Koshikawa S."/>
            <person name="Sagara H."/>
            <person name="Miura T."/>
            <person name="Yokobori S."/>
            <person name="Miyagawa K."/>
            <person name="Suzuki Y."/>
            <person name="Kubo T."/>
            <person name="Oyama M."/>
            <person name="Kohara Y."/>
            <person name="Fujiyama A."/>
            <person name="Arakawa K."/>
            <person name="Katayama T."/>
            <person name="Toyoda A."/>
            <person name="Kunieda T."/>
        </authorList>
    </citation>
    <scope>NUCLEOTIDE SEQUENCE [LARGE SCALE GENOMIC DNA]</scope>
    <source>
        <strain evidence="11 12">YOKOZUNA-1</strain>
    </source>
</reference>
<accession>A0A1D1VL43</accession>
<comment type="caution">
    <text evidence="11">The sequence shown here is derived from an EMBL/GenBank/DDBJ whole genome shotgun (WGS) entry which is preliminary data.</text>
</comment>
<keyword evidence="3 8" id="KW-0863">Zinc-finger</keyword>
<dbReference type="PANTHER" id="PTHR46179:SF13">
    <property type="entry name" value="C2H2-TYPE DOMAIN-CONTAINING PROTEIN"/>
    <property type="match status" value="1"/>
</dbReference>
<feature type="compositionally biased region" description="Basic and acidic residues" evidence="9">
    <location>
        <begin position="153"/>
        <end position="162"/>
    </location>
</feature>
<evidence type="ECO:0000256" key="4">
    <source>
        <dbReference type="ARBA" id="ARBA00022833"/>
    </source>
</evidence>
<feature type="domain" description="C2H2-type" evidence="10">
    <location>
        <begin position="5"/>
        <end position="32"/>
    </location>
</feature>
<evidence type="ECO:0000256" key="3">
    <source>
        <dbReference type="ARBA" id="ARBA00022771"/>
    </source>
</evidence>
<evidence type="ECO:0000313" key="12">
    <source>
        <dbReference type="Proteomes" id="UP000186922"/>
    </source>
</evidence>
<dbReference type="InterPro" id="IPR051061">
    <property type="entry name" value="Zinc_finger_trans_reg"/>
</dbReference>
<dbReference type="GO" id="GO:0006357">
    <property type="term" value="P:regulation of transcription by RNA polymerase II"/>
    <property type="evidence" value="ECO:0007669"/>
    <property type="project" value="TreeGrafter"/>
</dbReference>
<dbReference type="PROSITE" id="PS00028">
    <property type="entry name" value="ZINC_FINGER_C2H2_1"/>
    <property type="match status" value="2"/>
</dbReference>
<evidence type="ECO:0000256" key="7">
    <source>
        <dbReference type="ARBA" id="ARBA00023242"/>
    </source>
</evidence>
<proteinExistence type="predicted"/>
<protein>
    <recommendedName>
        <fullName evidence="10">C2H2-type domain-containing protein</fullName>
    </recommendedName>
</protein>
<dbReference type="InterPro" id="IPR013087">
    <property type="entry name" value="Znf_C2H2_type"/>
</dbReference>
<feature type="compositionally biased region" description="Basic and acidic residues" evidence="9">
    <location>
        <begin position="131"/>
        <end position="140"/>
    </location>
</feature>
<dbReference type="Gene3D" id="3.30.160.60">
    <property type="entry name" value="Classic Zinc Finger"/>
    <property type="match status" value="3"/>
</dbReference>
<dbReference type="SUPFAM" id="SSF57667">
    <property type="entry name" value="beta-beta-alpha zinc fingers"/>
    <property type="match status" value="1"/>
</dbReference>
<dbReference type="PANTHER" id="PTHR46179">
    <property type="entry name" value="ZINC FINGER PROTEIN"/>
    <property type="match status" value="1"/>
</dbReference>
<evidence type="ECO:0000259" key="10">
    <source>
        <dbReference type="PROSITE" id="PS50157"/>
    </source>
</evidence>
<name>A0A1D1VL43_RAMVA</name>
<evidence type="ECO:0000256" key="8">
    <source>
        <dbReference type="PROSITE-ProRule" id="PRU00042"/>
    </source>
</evidence>
<keyword evidence="12" id="KW-1185">Reference proteome</keyword>
<evidence type="ECO:0000256" key="6">
    <source>
        <dbReference type="ARBA" id="ARBA00023163"/>
    </source>
</evidence>
<keyword evidence="5" id="KW-0805">Transcription regulation</keyword>
<dbReference type="AlphaFoldDB" id="A0A1D1VL43"/>
<evidence type="ECO:0000313" key="11">
    <source>
        <dbReference type="EMBL" id="GAV00458.1"/>
    </source>
</evidence>
<feature type="compositionally biased region" description="Basic and acidic residues" evidence="9">
    <location>
        <begin position="704"/>
        <end position="719"/>
    </location>
</feature>
<dbReference type="Proteomes" id="UP000186922">
    <property type="component" value="Unassembled WGS sequence"/>
</dbReference>
<keyword evidence="7" id="KW-0539">Nucleus</keyword>
<feature type="region of interest" description="Disordered" evidence="9">
    <location>
        <begin position="111"/>
        <end position="176"/>
    </location>
</feature>
<dbReference type="EMBL" id="BDGG01000006">
    <property type="protein sequence ID" value="GAV00458.1"/>
    <property type="molecule type" value="Genomic_DNA"/>
</dbReference>
<feature type="compositionally biased region" description="Acidic residues" evidence="9">
    <location>
        <begin position="655"/>
        <end position="687"/>
    </location>
</feature>
<sequence length="834" mass="94550">MLSPFTDEDCKEHFHHEYLLKAHLTVHLGIRPFKCRFPPCAKSFWKIYSLNRHEMIHSGLKRWNCTTEGCIFGATKQKYLKNHMLLHGIEMEMTVRGQPAKRQKLDMLLRESRSMTRSTAPNDEDDSMAEGSRDEQRAAEDALASRMISGEDVYTRATEDRNAGSSGASAHEYRRGRTVLQPAPKYPPCLYPDCGYICQSEEDLEQHAKVHKGTSLFVCAINGCTYRSTSEAEFRVHMKAGVHTSSGEENYARLPKKVKKVQKQVYQCKFEECNFEHWNPQMLNGHYRQAHIEESPYLCGIGQFGNCLFKTSSEELLRSHVRVEHPDDGFKETFYFRTRPAYKLLPLESCSDTVVQTELKPVCHCGGYQKVVTRSIDVQTVESCFEAVSANKPTILDEFIVPTQNGEVGKSVEYEILNVVVHAQSETHSEWPTGEVPAAQYERRSEQEILPGIPSSYYCGENGCRFQTSLAATFEEHMNTLHKDEQSPRYTSIFKNLMSKTDKPVVDSQESVTIHFDSIQSSLSGKSERVPIGPSFKRPTIVPGKSKCFCALAGCGFATNDEALFRQHMKEAHHKNVTRIQRVPVVGQPKTMPVKTPVEPSVQTPTEKRPVGRPRKQGVEVDPGPSRPASEIKSSLRPKKKPKYRFHDEETASTPEEESTDEEEDEEGTMDDSDEDPDAVVAEEEEKADLKEDKLLPKKRKSTHRTEAVESSVEEHNDVDPGYPETIEGAYGMVNLKELGERMFEKEKARSKAVNLGMEILFSQEEILNGACKGRGGGNREFTVWDPQKLSALYGLFCEWSQRKGLSQPSEKNFHQICINNKTNKRKSLQLTEH</sequence>
<evidence type="ECO:0000256" key="2">
    <source>
        <dbReference type="ARBA" id="ARBA00022723"/>
    </source>
</evidence>
<dbReference type="OrthoDB" id="6077919at2759"/>
<organism evidence="11 12">
    <name type="scientific">Ramazzottius varieornatus</name>
    <name type="common">Water bear</name>
    <name type="synonym">Tardigrade</name>
    <dbReference type="NCBI Taxonomy" id="947166"/>
    <lineage>
        <taxon>Eukaryota</taxon>
        <taxon>Metazoa</taxon>
        <taxon>Ecdysozoa</taxon>
        <taxon>Tardigrada</taxon>
        <taxon>Eutardigrada</taxon>
        <taxon>Parachela</taxon>
        <taxon>Hypsibioidea</taxon>
        <taxon>Ramazzottiidae</taxon>
        <taxon>Ramazzottius</taxon>
    </lineage>
</organism>
<gene>
    <name evidence="11" type="primary">RvY_11301-1</name>
    <name evidence="11" type="synonym">RvY_11301.1</name>
    <name evidence="11" type="ORF">RvY_11301</name>
</gene>
<evidence type="ECO:0000256" key="1">
    <source>
        <dbReference type="ARBA" id="ARBA00004123"/>
    </source>
</evidence>
<keyword evidence="2" id="KW-0479">Metal-binding</keyword>
<feature type="region of interest" description="Disordered" evidence="9">
    <location>
        <begin position="583"/>
        <end position="726"/>
    </location>
</feature>
<dbReference type="InterPro" id="IPR036236">
    <property type="entry name" value="Znf_C2H2_sf"/>
</dbReference>
<keyword evidence="6" id="KW-0804">Transcription</keyword>
<dbReference type="GO" id="GO:0005634">
    <property type="term" value="C:nucleus"/>
    <property type="evidence" value="ECO:0007669"/>
    <property type="project" value="UniProtKB-SubCell"/>
</dbReference>
<keyword evidence="4" id="KW-0862">Zinc</keyword>
<dbReference type="PROSITE" id="PS50157">
    <property type="entry name" value="ZINC_FINGER_C2H2_2"/>
    <property type="match status" value="3"/>
</dbReference>
<dbReference type="SMART" id="SM00355">
    <property type="entry name" value="ZnF_C2H2"/>
    <property type="match status" value="9"/>
</dbReference>
<dbReference type="GO" id="GO:0008270">
    <property type="term" value="F:zinc ion binding"/>
    <property type="evidence" value="ECO:0007669"/>
    <property type="project" value="UniProtKB-KW"/>
</dbReference>
<evidence type="ECO:0000256" key="9">
    <source>
        <dbReference type="SAM" id="MobiDB-lite"/>
    </source>
</evidence>
<feature type="domain" description="C2H2-type" evidence="10">
    <location>
        <begin position="266"/>
        <end position="296"/>
    </location>
</feature>